<feature type="disulfide bond" evidence="9">
    <location>
        <begin position="50"/>
        <end position="57"/>
    </location>
</feature>
<dbReference type="SMART" id="SM00747">
    <property type="entry name" value="CFEM"/>
    <property type="match status" value="1"/>
</dbReference>
<evidence type="ECO:0000256" key="8">
    <source>
        <dbReference type="ARBA" id="ARBA00023288"/>
    </source>
</evidence>
<protein>
    <recommendedName>
        <fullName evidence="11">CFEM domain-containing protein</fullName>
    </recommendedName>
</protein>
<keyword evidence="7 9" id="KW-1015">Disulfide bond</keyword>
<dbReference type="Pfam" id="PF05730">
    <property type="entry name" value="CFEM"/>
    <property type="match status" value="1"/>
</dbReference>
<evidence type="ECO:0000256" key="2">
    <source>
        <dbReference type="ARBA" id="ARBA00004613"/>
    </source>
</evidence>
<evidence type="ECO:0000256" key="10">
    <source>
        <dbReference type="SAM" id="SignalP"/>
    </source>
</evidence>
<evidence type="ECO:0000313" key="12">
    <source>
        <dbReference type="EMBL" id="KAK4138407.1"/>
    </source>
</evidence>
<keyword evidence="5" id="KW-0336">GPI-anchor</keyword>
<comment type="caution">
    <text evidence="9">Lacks conserved residue(s) required for the propagation of feature annotation.</text>
</comment>
<reference evidence="12" key="2">
    <citation type="submission" date="2023-05" db="EMBL/GenBank/DDBJ databases">
        <authorList>
            <consortium name="Lawrence Berkeley National Laboratory"/>
            <person name="Steindorff A."/>
            <person name="Hensen N."/>
            <person name="Bonometti L."/>
            <person name="Westerberg I."/>
            <person name="Brannstrom I.O."/>
            <person name="Guillou S."/>
            <person name="Cros-Aarteil S."/>
            <person name="Calhoun S."/>
            <person name="Haridas S."/>
            <person name="Kuo A."/>
            <person name="Mondo S."/>
            <person name="Pangilinan J."/>
            <person name="Riley R."/>
            <person name="Labutti K."/>
            <person name="Andreopoulos B."/>
            <person name="Lipzen A."/>
            <person name="Chen C."/>
            <person name="Yanf M."/>
            <person name="Daum C."/>
            <person name="Ng V."/>
            <person name="Clum A."/>
            <person name="Ohm R."/>
            <person name="Martin F."/>
            <person name="Silar P."/>
            <person name="Natvig D."/>
            <person name="Lalanne C."/>
            <person name="Gautier V."/>
            <person name="Ament-Velasquez S.L."/>
            <person name="Kruys A."/>
            <person name="Hutchinson M.I."/>
            <person name="Powell A.J."/>
            <person name="Barry K."/>
            <person name="Miller A.N."/>
            <person name="Grigoriev I.V."/>
            <person name="Debuchy R."/>
            <person name="Gladieux P."/>
            <person name="Thoren M.H."/>
            <person name="Johannesson H."/>
        </authorList>
    </citation>
    <scope>NUCLEOTIDE SEQUENCE</scope>
    <source>
        <strain evidence="12">CBS 123565</strain>
    </source>
</reference>
<keyword evidence="8" id="KW-0449">Lipoprotein</keyword>
<comment type="caution">
    <text evidence="12">The sequence shown here is derived from an EMBL/GenBank/DDBJ whole genome shotgun (WGS) entry which is preliminary data.</text>
</comment>
<keyword evidence="9" id="KW-0349">Heme</keyword>
<dbReference type="GO" id="GO:0046872">
    <property type="term" value="F:metal ion binding"/>
    <property type="evidence" value="ECO:0007669"/>
    <property type="project" value="UniProtKB-UniRule"/>
</dbReference>
<keyword evidence="5" id="KW-0472">Membrane</keyword>
<keyword evidence="6 10" id="KW-0732">Signal</keyword>
<proteinExistence type="inferred from homology"/>
<keyword evidence="9" id="KW-0408">Iron</keyword>
<feature type="chain" id="PRO_5043045184" description="CFEM domain-containing protein" evidence="10">
    <location>
        <begin position="18"/>
        <end position="97"/>
    </location>
</feature>
<evidence type="ECO:0000256" key="6">
    <source>
        <dbReference type="ARBA" id="ARBA00022729"/>
    </source>
</evidence>
<dbReference type="Proteomes" id="UP001304895">
    <property type="component" value="Unassembled WGS sequence"/>
</dbReference>
<sequence length="97" mass="9736">MQFSTLIIAALAAVASASPAMEKRVPCPEIDLIPLCGYGCILDAVTAIGCATEDYPCMCSKFADLRLAAASCVYTNCGLAGAGPVLAAAEAVCTACA</sequence>
<reference evidence="12" key="1">
    <citation type="journal article" date="2023" name="Mol. Phylogenet. Evol.">
        <title>Genome-scale phylogeny and comparative genomics of the fungal order Sordariales.</title>
        <authorList>
            <person name="Hensen N."/>
            <person name="Bonometti L."/>
            <person name="Westerberg I."/>
            <person name="Brannstrom I.O."/>
            <person name="Guillou S."/>
            <person name="Cros-Aarteil S."/>
            <person name="Calhoun S."/>
            <person name="Haridas S."/>
            <person name="Kuo A."/>
            <person name="Mondo S."/>
            <person name="Pangilinan J."/>
            <person name="Riley R."/>
            <person name="LaButti K."/>
            <person name="Andreopoulos B."/>
            <person name="Lipzen A."/>
            <person name="Chen C."/>
            <person name="Yan M."/>
            <person name="Daum C."/>
            <person name="Ng V."/>
            <person name="Clum A."/>
            <person name="Steindorff A."/>
            <person name="Ohm R.A."/>
            <person name="Martin F."/>
            <person name="Silar P."/>
            <person name="Natvig D.O."/>
            <person name="Lalanne C."/>
            <person name="Gautier V."/>
            <person name="Ament-Velasquez S.L."/>
            <person name="Kruys A."/>
            <person name="Hutchinson M.I."/>
            <person name="Powell A.J."/>
            <person name="Barry K."/>
            <person name="Miller A.N."/>
            <person name="Grigoriev I.V."/>
            <person name="Debuchy R."/>
            <person name="Gladieux P."/>
            <person name="Hiltunen Thoren M."/>
            <person name="Johannesson H."/>
        </authorList>
    </citation>
    <scope>NUCLEOTIDE SEQUENCE</scope>
    <source>
        <strain evidence="12">CBS 123565</strain>
    </source>
</reference>
<dbReference type="EMBL" id="MU853401">
    <property type="protein sequence ID" value="KAK4138407.1"/>
    <property type="molecule type" value="Genomic_DNA"/>
</dbReference>
<evidence type="ECO:0000313" key="13">
    <source>
        <dbReference type="Proteomes" id="UP001304895"/>
    </source>
</evidence>
<evidence type="ECO:0000256" key="9">
    <source>
        <dbReference type="PROSITE-ProRule" id="PRU01356"/>
    </source>
</evidence>
<dbReference type="GO" id="GO:0005576">
    <property type="term" value="C:extracellular region"/>
    <property type="evidence" value="ECO:0007669"/>
    <property type="project" value="UniProtKB-SubCell"/>
</dbReference>
<dbReference type="AlphaFoldDB" id="A0AAN6USH0"/>
<gene>
    <name evidence="12" type="ORF">BT67DRAFT_369360</name>
</gene>
<keyword evidence="13" id="KW-1185">Reference proteome</keyword>
<comment type="subcellular location">
    <subcellularLocation>
        <location evidence="1">Membrane</location>
        <topology evidence="1">Lipid-anchor</topology>
        <topology evidence="1">GPI-anchor</topology>
    </subcellularLocation>
    <subcellularLocation>
        <location evidence="2">Secreted</location>
    </subcellularLocation>
</comment>
<name>A0AAN6USH0_9PEZI</name>
<dbReference type="PROSITE" id="PS52012">
    <property type="entry name" value="CFEM"/>
    <property type="match status" value="1"/>
</dbReference>
<feature type="binding site" description="axial binding residue" evidence="9">
    <location>
        <position position="54"/>
    </location>
    <ligand>
        <name>heme</name>
        <dbReference type="ChEBI" id="CHEBI:30413"/>
    </ligand>
    <ligandPart>
        <name>Fe</name>
        <dbReference type="ChEBI" id="CHEBI:18248"/>
    </ligandPart>
</feature>
<dbReference type="InterPro" id="IPR008427">
    <property type="entry name" value="Extracellular_membr_CFEM_dom"/>
</dbReference>
<dbReference type="GO" id="GO:0098552">
    <property type="term" value="C:side of membrane"/>
    <property type="evidence" value="ECO:0007669"/>
    <property type="project" value="UniProtKB-KW"/>
</dbReference>
<evidence type="ECO:0000259" key="11">
    <source>
        <dbReference type="PROSITE" id="PS52012"/>
    </source>
</evidence>
<keyword evidence="4" id="KW-0964">Secreted</keyword>
<evidence type="ECO:0000256" key="7">
    <source>
        <dbReference type="ARBA" id="ARBA00023157"/>
    </source>
</evidence>
<accession>A0AAN6USH0</accession>
<evidence type="ECO:0000256" key="1">
    <source>
        <dbReference type="ARBA" id="ARBA00004589"/>
    </source>
</evidence>
<feature type="domain" description="CFEM" evidence="11">
    <location>
        <begin position="1"/>
        <end position="97"/>
    </location>
</feature>
<organism evidence="12 13">
    <name type="scientific">Trichocladium antarcticum</name>
    <dbReference type="NCBI Taxonomy" id="1450529"/>
    <lineage>
        <taxon>Eukaryota</taxon>
        <taxon>Fungi</taxon>
        <taxon>Dikarya</taxon>
        <taxon>Ascomycota</taxon>
        <taxon>Pezizomycotina</taxon>
        <taxon>Sordariomycetes</taxon>
        <taxon>Sordariomycetidae</taxon>
        <taxon>Sordariales</taxon>
        <taxon>Chaetomiaceae</taxon>
        <taxon>Trichocladium</taxon>
    </lineage>
</organism>
<evidence type="ECO:0000256" key="3">
    <source>
        <dbReference type="ARBA" id="ARBA00010031"/>
    </source>
</evidence>
<keyword evidence="9" id="KW-0479">Metal-binding</keyword>
<feature type="signal peptide" evidence="10">
    <location>
        <begin position="1"/>
        <end position="17"/>
    </location>
</feature>
<keyword evidence="5" id="KW-0325">Glycoprotein</keyword>
<evidence type="ECO:0000256" key="4">
    <source>
        <dbReference type="ARBA" id="ARBA00022525"/>
    </source>
</evidence>
<evidence type="ECO:0000256" key="5">
    <source>
        <dbReference type="ARBA" id="ARBA00022622"/>
    </source>
</evidence>
<comment type="similarity">
    <text evidence="3">Belongs to the RBT5 family.</text>
</comment>